<dbReference type="InterPro" id="IPR035959">
    <property type="entry name" value="RutC-like_sf"/>
</dbReference>
<dbReference type="Gene3D" id="3.30.1330.40">
    <property type="entry name" value="RutC-like"/>
    <property type="match status" value="1"/>
</dbReference>
<dbReference type="CDD" id="cd00448">
    <property type="entry name" value="YjgF_YER057c_UK114_family"/>
    <property type="match status" value="1"/>
</dbReference>
<accession>A0A437MNE5</accession>
<name>A0A437MNE5_9PROT</name>
<dbReference type="AlphaFoldDB" id="A0A437MNE5"/>
<evidence type="ECO:0000313" key="2">
    <source>
        <dbReference type="Proteomes" id="UP000282957"/>
    </source>
</evidence>
<proteinExistence type="predicted"/>
<reference evidence="1 2" key="1">
    <citation type="submission" date="2019-01" db="EMBL/GenBank/DDBJ databases">
        <authorList>
            <person name="Chen W.-M."/>
        </authorList>
    </citation>
    <scope>NUCLEOTIDE SEQUENCE [LARGE SCALE GENOMIC DNA]</scope>
    <source>
        <strain evidence="1 2">CCP-6</strain>
    </source>
</reference>
<keyword evidence="2" id="KW-1185">Reference proteome</keyword>
<dbReference type="GO" id="GO:0005829">
    <property type="term" value="C:cytosol"/>
    <property type="evidence" value="ECO:0007669"/>
    <property type="project" value="TreeGrafter"/>
</dbReference>
<dbReference type="InterPro" id="IPR006175">
    <property type="entry name" value="YjgF/YER057c/UK114"/>
</dbReference>
<comment type="caution">
    <text evidence="1">The sequence shown here is derived from an EMBL/GenBank/DDBJ whole genome shotgun (WGS) entry which is preliminary data.</text>
</comment>
<dbReference type="GO" id="GO:0019239">
    <property type="term" value="F:deaminase activity"/>
    <property type="evidence" value="ECO:0007669"/>
    <property type="project" value="TreeGrafter"/>
</dbReference>
<dbReference type="Proteomes" id="UP000282957">
    <property type="component" value="Unassembled WGS sequence"/>
</dbReference>
<dbReference type="PANTHER" id="PTHR11803">
    <property type="entry name" value="2-IMINOBUTANOATE/2-IMINOPROPANOATE DEAMINASE RIDA"/>
    <property type="match status" value="1"/>
</dbReference>
<dbReference type="OrthoDB" id="583118at2"/>
<protein>
    <submittedName>
        <fullName evidence="1">RidA family protein</fullName>
    </submittedName>
</protein>
<dbReference type="SUPFAM" id="SSF55298">
    <property type="entry name" value="YjgF-like"/>
    <property type="match status" value="1"/>
</dbReference>
<dbReference type="EMBL" id="SACL01000001">
    <property type="protein sequence ID" value="RVT99171.1"/>
    <property type="molecule type" value="Genomic_DNA"/>
</dbReference>
<dbReference type="Pfam" id="PF01042">
    <property type="entry name" value="Ribonuc_L-PSP"/>
    <property type="match status" value="1"/>
</dbReference>
<dbReference type="PANTHER" id="PTHR11803:SF39">
    <property type="entry name" value="2-IMINOBUTANOATE_2-IMINOPROPANOATE DEAMINASE"/>
    <property type="match status" value="1"/>
</dbReference>
<gene>
    <name evidence="1" type="ORF">EOD42_03470</name>
</gene>
<sequence>MTVPIIRHVIPGFPPSASPSPHATETDGFVYLTGQFPRDLDAPDSPFPEGIEAQTEATLRNMARVLEALDLGWANLVSMRVFLTAFERDYDAMNAVYGRIIPVECRPVRTCVGVTALVRGALIEMDCVLKR</sequence>
<organism evidence="1 2">
    <name type="scientific">Rhodovarius crocodyli</name>
    <dbReference type="NCBI Taxonomy" id="1979269"/>
    <lineage>
        <taxon>Bacteria</taxon>
        <taxon>Pseudomonadati</taxon>
        <taxon>Pseudomonadota</taxon>
        <taxon>Alphaproteobacteria</taxon>
        <taxon>Acetobacterales</taxon>
        <taxon>Roseomonadaceae</taxon>
        <taxon>Rhodovarius</taxon>
    </lineage>
</organism>
<evidence type="ECO:0000313" key="1">
    <source>
        <dbReference type="EMBL" id="RVT99171.1"/>
    </source>
</evidence>